<dbReference type="Gene3D" id="3.40.220.10">
    <property type="entry name" value="Leucine Aminopeptidase, subunit E, domain 1"/>
    <property type="match status" value="1"/>
</dbReference>
<protein>
    <submittedName>
        <fullName evidence="2">TIGR02452 family protein</fullName>
    </submittedName>
</protein>
<keyword evidence="3" id="KW-1185">Reference proteome</keyword>
<dbReference type="Pfam" id="PF10021">
    <property type="entry name" value="PARG_cat_microb"/>
    <property type="match status" value="1"/>
</dbReference>
<evidence type="ECO:0000259" key="1">
    <source>
        <dbReference type="Pfam" id="PF10021"/>
    </source>
</evidence>
<feature type="domain" description="Microbial-type PARG catalytic" evidence="1">
    <location>
        <begin position="25"/>
        <end position="172"/>
    </location>
</feature>
<dbReference type="AlphaFoldDB" id="A0A221T120"/>
<name>A0A221T120_9DEIO</name>
<dbReference type="Proteomes" id="UP000259030">
    <property type="component" value="Plasmid pDFI1"/>
</dbReference>
<reference evidence="2 3" key="1">
    <citation type="submission" date="2017-05" db="EMBL/GenBank/DDBJ databases">
        <title>The complete genome sequence of Deinococcus ficus isolated from the rhizosphere of the Ficus religiosa L. in Taiwan.</title>
        <authorList>
            <person name="Wu K.-M."/>
            <person name="Liao T.-L."/>
            <person name="Liu Y.-M."/>
            <person name="Young C.-C."/>
            <person name="Tsai S.-F."/>
        </authorList>
    </citation>
    <scope>NUCLEOTIDE SEQUENCE [LARGE SCALE GENOMIC DNA]</scope>
    <source>
        <strain evidence="2 3">CC-FR2-10</strain>
        <plasmid evidence="3">pdfi1</plasmid>
    </source>
</reference>
<accession>A0A221T120</accession>
<sequence>MLPFLAAHPEATLNTLDRQKLIRDAHDTVAALQAQAYDGPSGRVNLAPHLARTAAGTRLLTPAQLLVTEAFTQPGTQDTRITVTRETTLTAARRLLSEDSSPVSVLNFASATSLGGGFLTGSAAQEESLCRASALPAALGLHPEYYEMHQRKADRLYTDHLMFARNVAVFRDEDGQWLSQPHHLDVLTAAAPNLRGLGQEAFTRLLPEAQAIIERRASLLLSLFREERCNRLVLGAWGCGAFRNDPLHVARTFRSLLTTGRHRGAFQEVVFAVFAMPWEETNLRAFQDTFR</sequence>
<dbReference type="STRING" id="317577.GCA_000419625_03112"/>
<evidence type="ECO:0000313" key="2">
    <source>
        <dbReference type="EMBL" id="ASN82570.1"/>
    </source>
</evidence>
<dbReference type="PIRSF" id="PIRSF014899">
    <property type="entry name" value="UCP014899"/>
    <property type="match status" value="1"/>
</dbReference>
<dbReference type="InterPro" id="IPR019261">
    <property type="entry name" value="PARG_cat_microbial"/>
</dbReference>
<proteinExistence type="predicted"/>
<evidence type="ECO:0000313" key="3">
    <source>
        <dbReference type="Proteomes" id="UP000259030"/>
    </source>
</evidence>
<gene>
    <name evidence="2" type="ORF">DFI_15450</name>
</gene>
<dbReference type="InterPro" id="IPR012664">
    <property type="entry name" value="CHP02452"/>
</dbReference>
<dbReference type="NCBIfam" id="TIGR02452">
    <property type="entry name" value="TIGR02452 family protein"/>
    <property type="match status" value="1"/>
</dbReference>
<dbReference type="KEGG" id="dfc:DFI_15450"/>
<geneLocation type="plasmid" evidence="3">
    <name>pdfi1</name>
</geneLocation>
<keyword evidence="2" id="KW-0614">Plasmid</keyword>
<dbReference type="PANTHER" id="PTHR35596:SF1">
    <property type="entry name" value="MICROBIAL-TYPE PARG CATALYTIC DOMAIN-CONTAINING PROTEIN"/>
    <property type="match status" value="1"/>
</dbReference>
<dbReference type="PANTHER" id="PTHR35596">
    <property type="entry name" value="DUF2263 DOMAIN-CONTAINING PROTEIN"/>
    <property type="match status" value="1"/>
</dbReference>
<dbReference type="InterPro" id="IPR043472">
    <property type="entry name" value="Macro_dom-like"/>
</dbReference>
<dbReference type="EMBL" id="CP021082">
    <property type="protein sequence ID" value="ASN82570.1"/>
    <property type="molecule type" value="Genomic_DNA"/>
</dbReference>
<organism evidence="2 3">
    <name type="scientific">Deinococcus ficus</name>
    <dbReference type="NCBI Taxonomy" id="317577"/>
    <lineage>
        <taxon>Bacteria</taxon>
        <taxon>Thermotogati</taxon>
        <taxon>Deinococcota</taxon>
        <taxon>Deinococci</taxon>
        <taxon>Deinococcales</taxon>
        <taxon>Deinococcaceae</taxon>
        <taxon>Deinococcus</taxon>
    </lineage>
</organism>